<dbReference type="EMBL" id="RQXV01000008">
    <property type="protein sequence ID" value="RRC98276.1"/>
    <property type="molecule type" value="Genomic_DNA"/>
</dbReference>
<dbReference type="PANTHER" id="PTHR30619">
    <property type="entry name" value="DNA INTERNALIZATION/COMPETENCE PROTEIN COMEC/REC2"/>
    <property type="match status" value="1"/>
</dbReference>
<evidence type="ECO:0000313" key="1">
    <source>
        <dbReference type="EMBL" id="RRC98276.1"/>
    </source>
</evidence>
<dbReference type="InterPro" id="IPR052159">
    <property type="entry name" value="Competence_DNA_uptake"/>
</dbReference>
<dbReference type="RefSeq" id="WP_124926857.1">
    <property type="nucleotide sequence ID" value="NZ_BMOH01000007.1"/>
</dbReference>
<evidence type="ECO:0008006" key="3">
    <source>
        <dbReference type="Google" id="ProtNLM"/>
    </source>
</evidence>
<gene>
    <name evidence="1" type="ORF">EHS89_14385</name>
</gene>
<dbReference type="SUPFAM" id="SSF56281">
    <property type="entry name" value="Metallo-hydrolase/oxidoreductase"/>
    <property type="match status" value="1"/>
</dbReference>
<keyword evidence="2" id="KW-1185">Reference proteome</keyword>
<accession>A0A3P1SMA4</accession>
<organism evidence="1 2">
    <name type="scientific">Amphritea balenae</name>
    <dbReference type="NCBI Taxonomy" id="452629"/>
    <lineage>
        <taxon>Bacteria</taxon>
        <taxon>Pseudomonadati</taxon>
        <taxon>Pseudomonadota</taxon>
        <taxon>Gammaproteobacteria</taxon>
        <taxon>Oceanospirillales</taxon>
        <taxon>Oceanospirillaceae</taxon>
        <taxon>Amphritea</taxon>
    </lineage>
</organism>
<protein>
    <recommendedName>
        <fullName evidence="3">MBL fold metallo-hydrolase</fullName>
    </recommendedName>
</protein>
<name>A0A3P1SMA4_9GAMM</name>
<sequence>MLFVKRIFHPVGQGGFFTEELRYHTAHKKNSKKRTREVFRVAYDCGSVTSKVALEKQINTFENKIFDVLFISHFDTDHINGLKYLLTKCVVEKVVLPAIGHDEQIRLAVMYSNNKEFSSFCADPAGYIRRASRNGEGTKIIFVKPYTGEGSGEELDLDEEPSSSITTIDSGRIIKKKNLSLPWVYIPFNFEGENRAAEVAKTLGSMGVSIKTGQDLKNYLDDPNPKVKDDIIKAFKKIKGGPNTNSLTLYSGPDLDEQRQICWLVNIESKNFFHSCSRNPACIYLGDYDAGGGRKWRQLYENFESYWHYVGTIQIPHHGAKKNFNEKLCDNTSMFCVIASGLDNRYKHPHPDTLKSILNSKGMPILVNESDHSICHFEIRSWVRQK</sequence>
<dbReference type="PANTHER" id="PTHR30619:SF1">
    <property type="entry name" value="RECOMBINATION PROTEIN 2"/>
    <property type="match status" value="1"/>
</dbReference>
<dbReference type="Gene3D" id="3.60.15.10">
    <property type="entry name" value="Ribonuclease Z/Hydroxyacylglutathione hydrolase-like"/>
    <property type="match status" value="1"/>
</dbReference>
<dbReference type="Proteomes" id="UP000267535">
    <property type="component" value="Unassembled WGS sequence"/>
</dbReference>
<reference evidence="1 2" key="1">
    <citation type="submission" date="2018-11" db="EMBL/GenBank/DDBJ databases">
        <title>The draft genome sequence of Amphritea balenae JAMM 1525T.</title>
        <authorList>
            <person name="Fang Z."/>
            <person name="Zhang Y."/>
            <person name="Han X."/>
        </authorList>
    </citation>
    <scope>NUCLEOTIDE SEQUENCE [LARGE SCALE GENOMIC DNA]</scope>
    <source>
        <strain evidence="1 2">JAMM 1525</strain>
    </source>
</reference>
<dbReference type="AlphaFoldDB" id="A0A3P1SMA4"/>
<comment type="caution">
    <text evidence="1">The sequence shown here is derived from an EMBL/GenBank/DDBJ whole genome shotgun (WGS) entry which is preliminary data.</text>
</comment>
<dbReference type="OrthoDB" id="9815072at2"/>
<evidence type="ECO:0000313" key="2">
    <source>
        <dbReference type="Proteomes" id="UP000267535"/>
    </source>
</evidence>
<proteinExistence type="predicted"/>
<dbReference type="InterPro" id="IPR036866">
    <property type="entry name" value="RibonucZ/Hydroxyglut_hydro"/>
</dbReference>